<gene>
    <name evidence="8" type="ORF">EQU50_05675</name>
</gene>
<dbReference type="AlphaFoldDB" id="A0A4Q7DHU6"/>
<dbReference type="GO" id="GO:0006412">
    <property type="term" value="P:translation"/>
    <property type="evidence" value="ECO:0007669"/>
    <property type="project" value="UniProtKB-KW"/>
</dbReference>
<evidence type="ECO:0000256" key="5">
    <source>
        <dbReference type="ARBA" id="ARBA00022917"/>
    </source>
</evidence>
<reference evidence="8 9" key="1">
    <citation type="submission" date="2018-10" db="EMBL/GenBank/DDBJ databases">
        <title>An updated phylogeny of the Alphaproteobacteria reveals that the parasitic Rickettsiales and Holosporales have independent origins.</title>
        <authorList>
            <person name="Munoz-Gomez S.A."/>
            <person name="Hess S."/>
            <person name="Burger G."/>
            <person name="Lang B.F."/>
            <person name="Susko E."/>
            <person name="Slamovits C.H."/>
            <person name="Roger A.J."/>
        </authorList>
    </citation>
    <scope>NUCLEOTIDE SEQUENCE [LARGE SCALE GENOMIC DNA]</scope>
    <source>
        <strain evidence="8">HOLO01</strain>
    </source>
</reference>
<name>A0A4Q7DHU6_9PROT</name>
<protein>
    <recommendedName>
        <fullName evidence="7">Aminoacyl-tRNA synthetase class I anticodon-binding domain-containing protein</fullName>
    </recommendedName>
</protein>
<keyword evidence="4" id="KW-0067">ATP-binding</keyword>
<evidence type="ECO:0000256" key="3">
    <source>
        <dbReference type="ARBA" id="ARBA00022741"/>
    </source>
</evidence>
<dbReference type="Proteomes" id="UP000293550">
    <property type="component" value="Unassembled WGS sequence"/>
</dbReference>
<keyword evidence="3" id="KW-0547">Nucleotide-binding</keyword>
<evidence type="ECO:0000256" key="1">
    <source>
        <dbReference type="ARBA" id="ARBA00022490"/>
    </source>
</evidence>
<keyword evidence="5" id="KW-0648">Protein biosynthesis</keyword>
<comment type="caution">
    <text evidence="8">The sequence shown here is derived from an EMBL/GenBank/DDBJ whole genome shotgun (WGS) entry which is preliminary data.</text>
</comment>
<dbReference type="InterPro" id="IPR008925">
    <property type="entry name" value="aa_tRNA-synth_I_cd-bd_sf"/>
</dbReference>
<dbReference type="Gene3D" id="1.10.10.350">
    <property type="match status" value="1"/>
</dbReference>
<keyword evidence="9" id="KW-1185">Reference proteome</keyword>
<dbReference type="GO" id="GO:0000049">
    <property type="term" value="F:tRNA binding"/>
    <property type="evidence" value="ECO:0007669"/>
    <property type="project" value="InterPro"/>
</dbReference>
<evidence type="ECO:0000313" key="9">
    <source>
        <dbReference type="Proteomes" id="UP000293550"/>
    </source>
</evidence>
<dbReference type="GO" id="GO:0005524">
    <property type="term" value="F:ATP binding"/>
    <property type="evidence" value="ECO:0007669"/>
    <property type="project" value="UniProtKB-KW"/>
</dbReference>
<organism evidence="8 9">
    <name type="scientific">Candidatus Finniella inopinata</name>
    <dbReference type="NCBI Taxonomy" id="1696036"/>
    <lineage>
        <taxon>Bacteria</taxon>
        <taxon>Pseudomonadati</taxon>
        <taxon>Pseudomonadota</taxon>
        <taxon>Alphaproteobacteria</taxon>
        <taxon>Holosporales</taxon>
        <taxon>Candidatus Paracaedibacteraceae</taxon>
        <taxon>Candidatus Finniella</taxon>
    </lineage>
</organism>
<evidence type="ECO:0000256" key="4">
    <source>
        <dbReference type="ARBA" id="ARBA00022840"/>
    </source>
</evidence>
<dbReference type="OrthoDB" id="9807503at2"/>
<evidence type="ECO:0000313" key="8">
    <source>
        <dbReference type="EMBL" id="RZI45920.1"/>
    </source>
</evidence>
<sequence length="62" mass="6813">MNFSHVVFKELGIKLGDLAQALRVALTGRTISPSLFEVIAILGKDETLNRLHLFCQSISSRG</sequence>
<dbReference type="InterPro" id="IPR045462">
    <property type="entry name" value="aa-tRNA-synth_I_cd-bd"/>
</dbReference>
<evidence type="ECO:0000256" key="6">
    <source>
        <dbReference type="ARBA" id="ARBA00023146"/>
    </source>
</evidence>
<dbReference type="Pfam" id="PF19269">
    <property type="entry name" value="Anticodon_2"/>
    <property type="match status" value="1"/>
</dbReference>
<dbReference type="SUPFAM" id="SSF48163">
    <property type="entry name" value="An anticodon-binding domain of class I aminoacyl-tRNA synthetases"/>
    <property type="match status" value="1"/>
</dbReference>
<evidence type="ECO:0000259" key="7">
    <source>
        <dbReference type="Pfam" id="PF19269"/>
    </source>
</evidence>
<feature type="domain" description="Aminoacyl-tRNA synthetase class I anticodon-binding" evidence="7">
    <location>
        <begin position="7"/>
        <end position="52"/>
    </location>
</feature>
<keyword evidence="6" id="KW-0030">Aminoacyl-tRNA synthetase</keyword>
<proteinExistence type="predicted"/>
<keyword evidence="2" id="KW-0436">Ligase</keyword>
<accession>A0A4Q7DHU6</accession>
<dbReference type="InterPro" id="IPR020751">
    <property type="entry name" value="aa-tRNA-synth_I_codon-bd_sub2"/>
</dbReference>
<keyword evidence="1" id="KW-0963">Cytoplasm</keyword>
<dbReference type="GO" id="GO:0004812">
    <property type="term" value="F:aminoacyl-tRNA ligase activity"/>
    <property type="evidence" value="ECO:0007669"/>
    <property type="project" value="UniProtKB-KW"/>
</dbReference>
<evidence type="ECO:0000256" key="2">
    <source>
        <dbReference type="ARBA" id="ARBA00022598"/>
    </source>
</evidence>
<dbReference type="EMBL" id="SCFB01000006">
    <property type="protein sequence ID" value="RZI45920.1"/>
    <property type="molecule type" value="Genomic_DNA"/>
</dbReference>